<accession>A0A1V4IPZ8</accession>
<feature type="signal peptide" evidence="4">
    <location>
        <begin position="1"/>
        <end position="29"/>
    </location>
</feature>
<dbReference type="Pfam" id="PF01473">
    <property type="entry name" value="Choline_bind_1"/>
    <property type="match status" value="1"/>
</dbReference>
<keyword evidence="1" id="KW-0677">Repeat</keyword>
<proteinExistence type="predicted"/>
<dbReference type="Gene3D" id="2.10.270.20">
    <property type="match status" value="1"/>
</dbReference>
<organism evidence="5 6">
    <name type="scientific">Clostridium chromiireducens</name>
    <dbReference type="NCBI Taxonomy" id="225345"/>
    <lineage>
        <taxon>Bacteria</taxon>
        <taxon>Bacillati</taxon>
        <taxon>Bacillota</taxon>
        <taxon>Clostridia</taxon>
        <taxon>Eubacteriales</taxon>
        <taxon>Clostridiaceae</taxon>
        <taxon>Clostridium</taxon>
    </lineage>
</organism>
<evidence type="ECO:0000256" key="4">
    <source>
        <dbReference type="SAM" id="SignalP"/>
    </source>
</evidence>
<dbReference type="Pfam" id="PF19127">
    <property type="entry name" value="Choline_bind_3"/>
    <property type="match status" value="2"/>
</dbReference>
<feature type="repeat" description="Cell wall-binding" evidence="2">
    <location>
        <begin position="47"/>
        <end position="66"/>
    </location>
</feature>
<keyword evidence="5" id="KW-0378">Hydrolase</keyword>
<feature type="repeat" description="Cell wall-binding" evidence="2">
    <location>
        <begin position="127"/>
        <end position="146"/>
    </location>
</feature>
<dbReference type="EC" id="3.5.1.28" evidence="5"/>
<comment type="caution">
    <text evidence="5">The sequence shown here is derived from an EMBL/GenBank/DDBJ whole genome shotgun (WGS) entry which is preliminary data.</text>
</comment>
<dbReference type="AlphaFoldDB" id="A0A1V4IPZ8"/>
<keyword evidence="6" id="KW-1185">Reference proteome</keyword>
<feature type="repeat" description="Cell wall-binding" evidence="2">
    <location>
        <begin position="87"/>
        <end position="106"/>
    </location>
</feature>
<evidence type="ECO:0000256" key="2">
    <source>
        <dbReference type="PROSITE-ProRule" id="PRU00591"/>
    </source>
</evidence>
<dbReference type="STRING" id="225345.CLCHR_22700"/>
<dbReference type="Gene3D" id="2.10.270.10">
    <property type="entry name" value="Cholin Binding"/>
    <property type="match status" value="1"/>
</dbReference>
<dbReference type="Proteomes" id="UP000191056">
    <property type="component" value="Unassembled WGS sequence"/>
</dbReference>
<dbReference type="InterPro" id="IPR018337">
    <property type="entry name" value="Cell_wall/Cho-bd_repeat"/>
</dbReference>
<feature type="repeat" description="Cell wall-binding" evidence="2">
    <location>
        <begin position="107"/>
        <end position="126"/>
    </location>
</feature>
<dbReference type="GO" id="GO:0008745">
    <property type="term" value="F:N-acetylmuramoyl-L-alanine amidase activity"/>
    <property type="evidence" value="ECO:0007669"/>
    <property type="project" value="UniProtKB-EC"/>
</dbReference>
<dbReference type="PROSITE" id="PS51170">
    <property type="entry name" value="CW"/>
    <property type="match status" value="5"/>
</dbReference>
<dbReference type="EMBL" id="MZGT01000027">
    <property type="protein sequence ID" value="OPJ61865.1"/>
    <property type="molecule type" value="Genomic_DNA"/>
</dbReference>
<protein>
    <submittedName>
        <fullName evidence="5">Autolysin</fullName>
        <ecNumber evidence="5">3.5.1.28</ecNumber>
    </submittedName>
</protein>
<dbReference type="SUPFAM" id="SSF69360">
    <property type="entry name" value="Cell wall binding repeat"/>
    <property type="match status" value="1"/>
</dbReference>
<name>A0A1V4IPZ8_9CLOT</name>
<evidence type="ECO:0000256" key="1">
    <source>
        <dbReference type="ARBA" id="ARBA00022737"/>
    </source>
</evidence>
<reference evidence="5 6" key="1">
    <citation type="submission" date="2017-03" db="EMBL/GenBank/DDBJ databases">
        <title>Genome sequence of Clostridium chromiireducens DSM 23318.</title>
        <authorList>
            <person name="Poehlein A."/>
            <person name="Daniel R."/>
        </authorList>
    </citation>
    <scope>NUCLEOTIDE SEQUENCE [LARGE SCALE GENOMIC DNA]</scope>
    <source>
        <strain evidence="5 6">DSM 23318</strain>
    </source>
</reference>
<evidence type="ECO:0000313" key="5">
    <source>
        <dbReference type="EMBL" id="OPJ61865.1"/>
    </source>
</evidence>
<feature type="chain" id="PRO_5012437871" evidence="4">
    <location>
        <begin position="30"/>
        <end position="345"/>
    </location>
</feature>
<feature type="region of interest" description="Disordered" evidence="3">
    <location>
        <begin position="193"/>
        <end position="236"/>
    </location>
</feature>
<evidence type="ECO:0000256" key="3">
    <source>
        <dbReference type="SAM" id="MobiDB-lite"/>
    </source>
</evidence>
<dbReference type="OrthoDB" id="1892260at2"/>
<feature type="compositionally biased region" description="Polar residues" evidence="3">
    <location>
        <begin position="196"/>
        <end position="217"/>
    </location>
</feature>
<evidence type="ECO:0000313" key="6">
    <source>
        <dbReference type="Proteomes" id="UP000191056"/>
    </source>
</evidence>
<gene>
    <name evidence="5" type="primary">lytA_9</name>
    <name evidence="5" type="ORF">CLCHR_22700</name>
</gene>
<dbReference type="RefSeq" id="WP_079439903.1">
    <property type="nucleotide sequence ID" value="NZ_MZGT01000027.1"/>
</dbReference>
<sequence>MKSLRLKNLVTAAVVALTVAALSPTGASAEWKQDSNGWWNTEGSSYSTGWRTISGSWYFFGSDGYMKTNWVNDGGTWYYLQPSGAMRTGWVNDGGKWYFTDASGAMKTGWVNDGGTWYFTAASGAMQTGWVNDGGTWYFTAASGAMQTGVVEVEGKVYYLAPSGAMATGNVTINGVTYTFAASGEAVGDKIPTPAISFSRTGAQTTPSKPSVTEPTKSSGGGGSSNNSGGNTPTFQQQINSAYSQYATIGLNSASSAISIDDKTANEDGTISFKVTFNKAVDNSKTGNDYVSQDIFVANEDGTDKDISYSNGEYKVKSGAKVYSVVRVYRNGQIGYVTSVQTVTK</sequence>
<feature type="repeat" description="Cell wall-binding" evidence="2">
    <location>
        <begin position="67"/>
        <end position="86"/>
    </location>
</feature>
<keyword evidence="4" id="KW-0732">Signal</keyword>